<dbReference type="GO" id="GO:0006629">
    <property type="term" value="P:lipid metabolic process"/>
    <property type="evidence" value="ECO:0007669"/>
    <property type="project" value="InterPro"/>
</dbReference>
<dbReference type="Proteomes" id="UP000027987">
    <property type="component" value="Chromosome"/>
</dbReference>
<dbReference type="PROSITE" id="PS51257">
    <property type="entry name" value="PROKAR_LIPOPROTEIN"/>
    <property type="match status" value="1"/>
</dbReference>
<evidence type="ECO:0000259" key="1">
    <source>
        <dbReference type="PROSITE" id="PS51704"/>
    </source>
</evidence>
<dbReference type="Pfam" id="PF03009">
    <property type="entry name" value="GDPD"/>
    <property type="match status" value="1"/>
</dbReference>
<dbReference type="EMBL" id="CP008884">
    <property type="protein sequence ID" value="AIF49121.1"/>
    <property type="molecule type" value="Genomic_DNA"/>
</dbReference>
<sequence>MTPRFIRYAIALLALAGLVACRGVRPEAPPGHLPLIVAHRGGTADAPENTLEAIRLALAHGADALWLTVQLSADGVPVLYRPADLKALTDGSGPVAGVRAAQLAALNAGWQFRNAHGEFPYRQHPVGIPTLRDALRSIPAGMPIILDMKAEPAEPQADAVARVLTEEQAWARVTLYSTDAAYQAAFSRYPQARLFEARDTTRQRLLDVLLAGHCGAAPDPQAPAAFEWRRKVAVVETFTLGEGHSSTDIAPWTPATVSCFRQQPTQRLFVIGISNEDDYRAATCLGLDAVLMDSPATLAPIREALMRRGLRCATDGSSMQ</sequence>
<dbReference type="GO" id="GO:0008081">
    <property type="term" value="F:phosphoric diester hydrolase activity"/>
    <property type="evidence" value="ECO:0007669"/>
    <property type="project" value="InterPro"/>
</dbReference>
<dbReference type="Gene3D" id="3.20.20.190">
    <property type="entry name" value="Phosphatidylinositol (PI) phosphodiesterase"/>
    <property type="match status" value="1"/>
</dbReference>
<evidence type="ECO:0000313" key="2">
    <source>
        <dbReference type="EMBL" id="AIF49121.1"/>
    </source>
</evidence>
<name>A0A075K4I7_9GAMM</name>
<dbReference type="PANTHER" id="PTHR46211:SF10">
    <property type="entry name" value="EXPORTED PROTEIN"/>
    <property type="match status" value="1"/>
</dbReference>
<feature type="domain" description="GP-PDE" evidence="1">
    <location>
        <begin position="34"/>
        <end position="302"/>
    </location>
</feature>
<keyword evidence="3" id="KW-1185">Reference proteome</keyword>
<protein>
    <submittedName>
        <fullName evidence="2">Glycerophosphodiester phosphodiesterase</fullName>
    </submittedName>
</protein>
<dbReference type="PANTHER" id="PTHR46211">
    <property type="entry name" value="GLYCEROPHOSPHORYL DIESTER PHOSPHODIESTERASE"/>
    <property type="match status" value="1"/>
</dbReference>
<reference evidence="2 3" key="1">
    <citation type="submission" date="2014-07" db="EMBL/GenBank/DDBJ databases">
        <title>Complete Genome Sequence of Dyella japonica Strain A8 Isolated from Malaysian Tropical Soil.</title>
        <authorList>
            <person name="Hui R.K.H."/>
            <person name="Chen J.-W."/>
            <person name="Chan K.-G."/>
            <person name="Leung F.C.C."/>
        </authorList>
    </citation>
    <scope>NUCLEOTIDE SEQUENCE [LARGE SCALE GENOMIC DNA]</scope>
    <source>
        <strain evidence="2 3">A8</strain>
    </source>
</reference>
<dbReference type="KEGG" id="dja:HY57_18645"/>
<dbReference type="OrthoDB" id="9795622at2"/>
<accession>A0A075K4I7</accession>
<dbReference type="PROSITE" id="PS51704">
    <property type="entry name" value="GP_PDE"/>
    <property type="match status" value="1"/>
</dbReference>
<dbReference type="InterPro" id="IPR030395">
    <property type="entry name" value="GP_PDE_dom"/>
</dbReference>
<gene>
    <name evidence="2" type="ORF">HY57_18645</name>
</gene>
<proteinExistence type="predicted"/>
<dbReference type="STRING" id="1217721.HY57_18645"/>
<evidence type="ECO:0000313" key="3">
    <source>
        <dbReference type="Proteomes" id="UP000027987"/>
    </source>
</evidence>
<organism evidence="2 3">
    <name type="scientific">Dyella japonica A8</name>
    <dbReference type="NCBI Taxonomy" id="1217721"/>
    <lineage>
        <taxon>Bacteria</taxon>
        <taxon>Pseudomonadati</taxon>
        <taxon>Pseudomonadota</taxon>
        <taxon>Gammaproteobacteria</taxon>
        <taxon>Lysobacterales</taxon>
        <taxon>Rhodanobacteraceae</taxon>
        <taxon>Dyella</taxon>
    </lineage>
</organism>
<dbReference type="AlphaFoldDB" id="A0A075K4I7"/>
<dbReference type="HOGENOM" id="CLU_030006_0_0_6"/>
<dbReference type="PATRIC" id="fig|1217721.7.peg.3824"/>
<dbReference type="InterPro" id="IPR017946">
    <property type="entry name" value="PLC-like_Pdiesterase_TIM-brl"/>
</dbReference>
<dbReference type="SUPFAM" id="SSF51695">
    <property type="entry name" value="PLC-like phosphodiesterases"/>
    <property type="match status" value="1"/>
</dbReference>